<dbReference type="PANTHER" id="PTHR43095:SF5">
    <property type="entry name" value="XYLULOSE KINASE"/>
    <property type="match status" value="1"/>
</dbReference>
<dbReference type="Pfam" id="PF02782">
    <property type="entry name" value="FGGY_C"/>
    <property type="match status" value="1"/>
</dbReference>
<keyword evidence="5 8" id="KW-0418">Kinase</keyword>
<feature type="binding site" evidence="8">
    <location>
        <begin position="79"/>
        <end position="80"/>
    </location>
    <ligand>
        <name>substrate</name>
    </ligand>
</feature>
<dbReference type="EMBL" id="NIGF01000006">
    <property type="protein sequence ID" value="PQV64313.1"/>
    <property type="molecule type" value="Genomic_DNA"/>
</dbReference>
<dbReference type="EC" id="2.7.1.17" evidence="8 10"/>
<keyword evidence="3 8" id="KW-0808">Transferase</keyword>
<dbReference type="InterPro" id="IPR043129">
    <property type="entry name" value="ATPase_NBD"/>
</dbReference>
<dbReference type="InterPro" id="IPR018484">
    <property type="entry name" value="FGGY_N"/>
</dbReference>
<comment type="similarity">
    <text evidence="1 8 9">Belongs to the FGGY kinase family.</text>
</comment>
<evidence type="ECO:0000256" key="7">
    <source>
        <dbReference type="ARBA" id="ARBA00023277"/>
    </source>
</evidence>
<dbReference type="GO" id="GO:0004856">
    <property type="term" value="F:D-xylulokinase activity"/>
    <property type="evidence" value="ECO:0007669"/>
    <property type="project" value="UniProtKB-UniRule"/>
</dbReference>
<keyword evidence="6 8" id="KW-0067">ATP-binding</keyword>
<feature type="site" description="Important for activity" evidence="8">
    <location>
        <position position="8"/>
    </location>
</feature>
<accession>A0A2S8SU27</accession>
<dbReference type="Pfam" id="PF00370">
    <property type="entry name" value="FGGY_N"/>
    <property type="match status" value="1"/>
</dbReference>
<keyword evidence="4 8" id="KW-0547">Nucleotide-binding</keyword>
<keyword evidence="14" id="KW-1185">Reference proteome</keyword>
<evidence type="ECO:0000313" key="13">
    <source>
        <dbReference type="EMBL" id="PQV64313.1"/>
    </source>
</evidence>
<feature type="domain" description="Carbohydrate kinase FGGY N-terminal" evidence="11">
    <location>
        <begin position="3"/>
        <end position="245"/>
    </location>
</feature>
<dbReference type="InterPro" id="IPR018483">
    <property type="entry name" value="Carb_kinase_FGGY_CS"/>
</dbReference>
<reference evidence="13 14" key="1">
    <citation type="journal article" date="2018" name="Syst. Appl. Microbiol.">
        <title>Abditibacterium utsteinense sp. nov., the first cultivated member of candidate phylum FBP, isolated from ice-free Antarctic soil samples.</title>
        <authorList>
            <person name="Tahon G."/>
            <person name="Tytgat B."/>
            <person name="Lebbe L."/>
            <person name="Carlier A."/>
            <person name="Willems A."/>
        </authorList>
    </citation>
    <scope>NUCLEOTIDE SEQUENCE [LARGE SCALE GENOMIC DNA]</scope>
    <source>
        <strain evidence="13 14">LMG 29911</strain>
    </source>
</reference>
<dbReference type="Proteomes" id="UP000237684">
    <property type="component" value="Unassembled WGS sequence"/>
</dbReference>
<evidence type="ECO:0000256" key="1">
    <source>
        <dbReference type="ARBA" id="ARBA00009156"/>
    </source>
</evidence>
<evidence type="ECO:0000256" key="3">
    <source>
        <dbReference type="ARBA" id="ARBA00022679"/>
    </source>
</evidence>
<evidence type="ECO:0000256" key="8">
    <source>
        <dbReference type="HAMAP-Rule" id="MF_02220"/>
    </source>
</evidence>
<keyword evidence="2 8" id="KW-0859">Xylose metabolism</keyword>
<dbReference type="InterPro" id="IPR050406">
    <property type="entry name" value="FGGY_Carb_Kinase"/>
</dbReference>
<dbReference type="GO" id="GO:0042732">
    <property type="term" value="P:D-xylose metabolic process"/>
    <property type="evidence" value="ECO:0007669"/>
    <property type="project" value="UniProtKB-KW"/>
</dbReference>
<keyword evidence="7 8" id="KW-0119">Carbohydrate metabolism</keyword>
<dbReference type="PROSITE" id="PS00933">
    <property type="entry name" value="FGGY_KINASES_1"/>
    <property type="match status" value="1"/>
</dbReference>
<evidence type="ECO:0000256" key="4">
    <source>
        <dbReference type="ARBA" id="ARBA00022741"/>
    </source>
</evidence>
<dbReference type="RefSeq" id="WP_105483441.1">
    <property type="nucleotide sequence ID" value="NZ_NIGF01000006.1"/>
</dbReference>
<dbReference type="InterPro" id="IPR018485">
    <property type="entry name" value="FGGY_C"/>
</dbReference>
<comment type="function">
    <text evidence="8">Catalyzes the phosphorylation of D-xylulose to D-xylulose 5-phosphate.</text>
</comment>
<gene>
    <name evidence="8 10" type="primary">xylB</name>
    <name evidence="13" type="ORF">B1R32_106159</name>
</gene>
<protein>
    <recommendedName>
        <fullName evidence="8 10">Xylulose kinase</fullName>
        <shortName evidence="8 10">Xylulokinase</shortName>
        <ecNumber evidence="8 10">2.7.1.17</ecNumber>
    </recommendedName>
</protein>
<dbReference type="PROSITE" id="PS00445">
    <property type="entry name" value="FGGY_KINASES_2"/>
    <property type="match status" value="1"/>
</dbReference>
<organism evidence="13 14">
    <name type="scientific">Abditibacterium utsteinense</name>
    <dbReference type="NCBI Taxonomy" id="1960156"/>
    <lineage>
        <taxon>Bacteria</taxon>
        <taxon>Pseudomonadati</taxon>
        <taxon>Abditibacteriota</taxon>
        <taxon>Abditibacteriia</taxon>
        <taxon>Abditibacteriales</taxon>
        <taxon>Abditibacteriaceae</taxon>
        <taxon>Abditibacterium</taxon>
    </lineage>
</organism>
<evidence type="ECO:0000259" key="11">
    <source>
        <dbReference type="Pfam" id="PF00370"/>
    </source>
</evidence>
<evidence type="ECO:0000256" key="10">
    <source>
        <dbReference type="RuleBase" id="RU364073"/>
    </source>
</evidence>
<dbReference type="PIRSF" id="PIRSF000538">
    <property type="entry name" value="GlpK"/>
    <property type="match status" value="1"/>
</dbReference>
<evidence type="ECO:0000259" key="12">
    <source>
        <dbReference type="Pfam" id="PF02782"/>
    </source>
</evidence>
<dbReference type="Gene3D" id="3.30.420.40">
    <property type="match status" value="2"/>
</dbReference>
<evidence type="ECO:0000256" key="2">
    <source>
        <dbReference type="ARBA" id="ARBA00022629"/>
    </source>
</evidence>
<dbReference type="GO" id="GO:0005524">
    <property type="term" value="F:ATP binding"/>
    <property type="evidence" value="ECO:0007669"/>
    <property type="project" value="UniProtKB-UniRule"/>
</dbReference>
<feature type="domain" description="Carbohydrate kinase FGGY C-terminal" evidence="12">
    <location>
        <begin position="256"/>
        <end position="450"/>
    </location>
</feature>
<comment type="caution">
    <text evidence="13">The sequence shown here is derived from an EMBL/GenBank/DDBJ whole genome shotgun (WGS) entry which is preliminary data.</text>
</comment>
<dbReference type="CDD" id="cd07808">
    <property type="entry name" value="ASKHA_NBD_FGGY_EcXK-like"/>
    <property type="match status" value="1"/>
</dbReference>
<dbReference type="NCBIfam" id="TIGR01312">
    <property type="entry name" value="XylB"/>
    <property type="match status" value="1"/>
</dbReference>
<dbReference type="SUPFAM" id="SSF53067">
    <property type="entry name" value="Actin-like ATPase domain"/>
    <property type="match status" value="2"/>
</dbReference>
<dbReference type="PANTHER" id="PTHR43095">
    <property type="entry name" value="SUGAR KINASE"/>
    <property type="match status" value="1"/>
</dbReference>
<dbReference type="OrthoDB" id="9805576at2"/>
<feature type="active site" description="Proton acceptor" evidence="8">
    <location>
        <position position="238"/>
    </location>
</feature>
<evidence type="ECO:0000256" key="6">
    <source>
        <dbReference type="ARBA" id="ARBA00022840"/>
    </source>
</evidence>
<comment type="catalytic activity">
    <reaction evidence="8 10">
        <text>D-xylulose + ATP = D-xylulose 5-phosphate + ADP + H(+)</text>
        <dbReference type="Rhea" id="RHEA:10964"/>
        <dbReference type="ChEBI" id="CHEBI:15378"/>
        <dbReference type="ChEBI" id="CHEBI:17140"/>
        <dbReference type="ChEBI" id="CHEBI:30616"/>
        <dbReference type="ChEBI" id="CHEBI:57737"/>
        <dbReference type="ChEBI" id="CHEBI:456216"/>
        <dbReference type="EC" id="2.7.1.17"/>
    </reaction>
</comment>
<sequence>MAYLLGIDIGTSGTKVIAIDEGGKLVASAGAEYELSTPRPLWAEQNALDWWDATCKCCREIVAEIGADDIAGIGLSGQMHGLVMLDKNHQVLRPAILWCDQRTQKQCDWMTEVVGKDLLVSETANPVLTGFTAPKILWVRDNEPEIYERAVMYLLPKDYVRFRLTGEFATEVSDASGTSLLNVPERKWSEKVCEKIGVDLNHLPRVYESFEISGRISSLGAAATGLKAGTPVVGGGGDQAAGAVGNGIVQSGIISVAMGTSGVVFAFSDTPVIDPQLRVHTFCHAVPNKWHVMGVMLSAGGSLRWYRDTLCRPEVRVAQLMQTDPYELIAREAATAAPGSDGLFFLPYLTGERTPHPDPLARGAFIGLNLLHTKAHMARSVMEGVSYGLRDSLEIFKSMDISIGNVRANGGGAKSEVWRQITADIFGFPLSTIAIDEGPALGVALLAGVGAGIYSGVEEACSAVVKVTRGASVVEENARIYEKNYQVYRALYPALKESFAQIENLNTGI</sequence>
<dbReference type="HAMAP" id="MF_02220">
    <property type="entry name" value="XylB"/>
    <property type="match status" value="1"/>
</dbReference>
<dbReference type="FunCoup" id="A0A2S8SU27">
    <property type="interactions" value="48"/>
</dbReference>
<dbReference type="InterPro" id="IPR000577">
    <property type="entry name" value="Carb_kinase_FGGY"/>
</dbReference>
<dbReference type="AlphaFoldDB" id="A0A2S8SU27"/>
<name>A0A2S8SU27_9BACT</name>
<evidence type="ECO:0000256" key="9">
    <source>
        <dbReference type="RuleBase" id="RU003733"/>
    </source>
</evidence>
<proteinExistence type="inferred from homology"/>
<evidence type="ECO:0000256" key="5">
    <source>
        <dbReference type="ARBA" id="ARBA00022777"/>
    </source>
</evidence>
<dbReference type="InterPro" id="IPR006000">
    <property type="entry name" value="Xylulokinase"/>
</dbReference>
<evidence type="ECO:0000313" key="14">
    <source>
        <dbReference type="Proteomes" id="UP000237684"/>
    </source>
</evidence>
<dbReference type="InParanoid" id="A0A2S8SU27"/>
<dbReference type="GO" id="GO:0005998">
    <property type="term" value="P:xylulose catabolic process"/>
    <property type="evidence" value="ECO:0007669"/>
    <property type="project" value="UniProtKB-UniRule"/>
</dbReference>